<dbReference type="PANTHER" id="PTHR42917:SF2">
    <property type="entry name" value="2,4-DIENOYL-COA REDUCTASE [(2E)-ENOYL-COA-PRODUCING]"/>
    <property type="match status" value="1"/>
</dbReference>
<dbReference type="KEGG" id="rain:Rai3103_00565"/>
<evidence type="ECO:0000256" key="5">
    <source>
        <dbReference type="ARBA" id="ARBA00022643"/>
    </source>
</evidence>
<dbReference type="Gene3D" id="3.50.50.60">
    <property type="entry name" value="FAD/NAD(P)-binding domain"/>
    <property type="match status" value="2"/>
</dbReference>
<dbReference type="InterPro" id="IPR001155">
    <property type="entry name" value="OxRdtase_FMN_N"/>
</dbReference>
<reference evidence="12 13" key="1">
    <citation type="submission" date="2019-10" db="EMBL/GenBank/DDBJ databases">
        <title>Genomic analysis of Raineyella sp. CBA3103.</title>
        <authorList>
            <person name="Roh S.W."/>
        </authorList>
    </citation>
    <scope>NUCLEOTIDE SEQUENCE [LARGE SCALE GENOMIC DNA]</scope>
    <source>
        <strain evidence="12 13">CBA3103</strain>
    </source>
</reference>
<keyword evidence="13" id="KW-1185">Reference proteome</keyword>
<comment type="cofactor">
    <cofactor evidence="2">
        <name>[4Fe-4S] cluster</name>
        <dbReference type="ChEBI" id="CHEBI:49883"/>
    </cofactor>
</comment>
<evidence type="ECO:0000256" key="4">
    <source>
        <dbReference type="ARBA" id="ARBA00022630"/>
    </source>
</evidence>
<dbReference type="GO" id="GO:0016491">
    <property type="term" value="F:oxidoreductase activity"/>
    <property type="evidence" value="ECO:0007669"/>
    <property type="project" value="UniProtKB-KW"/>
</dbReference>
<organism evidence="12 13">
    <name type="scientific">Raineyella fluvialis</name>
    <dbReference type="NCBI Taxonomy" id="2662261"/>
    <lineage>
        <taxon>Bacteria</taxon>
        <taxon>Bacillati</taxon>
        <taxon>Actinomycetota</taxon>
        <taxon>Actinomycetes</taxon>
        <taxon>Propionibacteriales</taxon>
        <taxon>Propionibacteriaceae</taxon>
        <taxon>Raineyella</taxon>
    </lineage>
</organism>
<evidence type="ECO:0000256" key="3">
    <source>
        <dbReference type="ARBA" id="ARBA00011048"/>
    </source>
</evidence>
<gene>
    <name evidence="12" type="ORF">Rai3103_00565</name>
</gene>
<keyword evidence="4" id="KW-0285">Flavoprotein</keyword>
<proteinExistence type="inferred from homology"/>
<dbReference type="GO" id="GO:0051536">
    <property type="term" value="F:iron-sulfur cluster binding"/>
    <property type="evidence" value="ECO:0007669"/>
    <property type="project" value="UniProtKB-KW"/>
</dbReference>
<evidence type="ECO:0000259" key="10">
    <source>
        <dbReference type="Pfam" id="PF00724"/>
    </source>
</evidence>
<dbReference type="GO" id="GO:0046872">
    <property type="term" value="F:metal ion binding"/>
    <property type="evidence" value="ECO:0007669"/>
    <property type="project" value="UniProtKB-KW"/>
</dbReference>
<dbReference type="RefSeq" id="WP_153570934.1">
    <property type="nucleotide sequence ID" value="NZ_CP045725.1"/>
</dbReference>
<dbReference type="InterPro" id="IPR051793">
    <property type="entry name" value="NADH:flavin_oxidoreductase"/>
</dbReference>
<evidence type="ECO:0000256" key="2">
    <source>
        <dbReference type="ARBA" id="ARBA00001966"/>
    </source>
</evidence>
<dbReference type="PRINTS" id="PR00368">
    <property type="entry name" value="FADPNR"/>
</dbReference>
<keyword evidence="9" id="KW-0411">Iron-sulfur</keyword>
<accession>A0A5Q2FAN8</accession>
<comment type="similarity">
    <text evidence="3">In the N-terminal section; belongs to the NADH:flavin oxidoreductase/NADH oxidase family.</text>
</comment>
<keyword evidence="7" id="KW-0560">Oxidoreductase</keyword>
<dbReference type="Pfam" id="PF07992">
    <property type="entry name" value="Pyr_redox_2"/>
    <property type="match status" value="1"/>
</dbReference>
<dbReference type="SUPFAM" id="SSF51395">
    <property type="entry name" value="FMN-linked oxidoreductases"/>
    <property type="match status" value="1"/>
</dbReference>
<dbReference type="Proteomes" id="UP000386847">
    <property type="component" value="Chromosome"/>
</dbReference>
<feature type="domain" description="FAD/NAD(P)-binding" evidence="11">
    <location>
        <begin position="392"/>
        <end position="652"/>
    </location>
</feature>
<dbReference type="Pfam" id="PF00724">
    <property type="entry name" value="Oxidored_FMN"/>
    <property type="match status" value="1"/>
</dbReference>
<dbReference type="InterPro" id="IPR023753">
    <property type="entry name" value="FAD/NAD-binding_dom"/>
</dbReference>
<evidence type="ECO:0000256" key="1">
    <source>
        <dbReference type="ARBA" id="ARBA00001917"/>
    </source>
</evidence>
<evidence type="ECO:0000259" key="11">
    <source>
        <dbReference type="Pfam" id="PF07992"/>
    </source>
</evidence>
<sequence>MSNTFPHIFTPLQLGKVWVKNRIAFLPMTTGLVDDYQITDEFVDFYEQRARGGVGLTAIGSAYVCDLSGCTTQYPTAGKAAGIWDDRFIEGWQRVADAIRGAGSVSCVQLQICYEWRADASQPLEAVGPSDGPGGPFVKHLRELRLDEIKLMIKQYGDAAVRAQKAGFDVVEVHAGIGYQVSRFLSSFSNRRTDEYGGTLEKRTRLLTDILDEIHQRCGDDFPVMVRISADDFMPGGNRVSDTRQIIPIVERHGVAAWSIQAGFHEAPRLLVNQFVPEAAFVDMARQCKQVSRVPVIASYRINTIDRCESIVGEGHADMVGMARQLIADPEFAAKAEAGHPEQIRECIVCSRCLDNIFVGKKVQCSVNAQVAHPELGFGAVPRPLPTGKRKSVVVIGGGPGGMEAARVAALRGHRVTLLERNARLGGALTMAQVLNENLQPTVRWYRNEMSRLPIDVHLNTEATVDVIRQFAPDEIIVSPGGSVINPKGVRGLDRKNVISSGDLKKLVEGHTPPGHGIIWNAAGLGLRMMHANPGLMRWGMGTSLMIKKRVAVIGGGFAGCEVAMSIMRDRDVTIIEESPKLGNGIGIIDRRPELNILTEGGVKTRTGTRLLEVTAHGILVEEIESGQQDHLEVDTVILTLGVETNDNLYRQLCQSFDSVHLIGDASTPTGKVKRTLEAISEGYCAAMAV</sequence>
<evidence type="ECO:0000256" key="7">
    <source>
        <dbReference type="ARBA" id="ARBA00023002"/>
    </source>
</evidence>
<evidence type="ECO:0000313" key="12">
    <source>
        <dbReference type="EMBL" id="QGF22424.1"/>
    </source>
</evidence>
<dbReference type="InterPro" id="IPR036188">
    <property type="entry name" value="FAD/NAD-bd_sf"/>
</dbReference>
<dbReference type="InterPro" id="IPR013785">
    <property type="entry name" value="Aldolase_TIM"/>
</dbReference>
<dbReference type="EMBL" id="CP045725">
    <property type="protein sequence ID" value="QGF22424.1"/>
    <property type="molecule type" value="Genomic_DNA"/>
</dbReference>
<evidence type="ECO:0000313" key="13">
    <source>
        <dbReference type="Proteomes" id="UP000386847"/>
    </source>
</evidence>
<keyword evidence="6" id="KW-0479">Metal-binding</keyword>
<comment type="cofactor">
    <cofactor evidence="1">
        <name>FMN</name>
        <dbReference type="ChEBI" id="CHEBI:58210"/>
    </cofactor>
</comment>
<protein>
    <submittedName>
        <fullName evidence="12">NAD(P)-binding protein</fullName>
    </submittedName>
</protein>
<dbReference type="GO" id="GO:0010181">
    <property type="term" value="F:FMN binding"/>
    <property type="evidence" value="ECO:0007669"/>
    <property type="project" value="InterPro"/>
</dbReference>
<dbReference type="SUPFAM" id="SSF51905">
    <property type="entry name" value="FAD/NAD(P)-binding domain"/>
    <property type="match status" value="1"/>
</dbReference>
<dbReference type="PRINTS" id="PR00469">
    <property type="entry name" value="PNDRDTASEII"/>
</dbReference>
<dbReference type="Gene3D" id="3.20.20.70">
    <property type="entry name" value="Aldolase class I"/>
    <property type="match status" value="1"/>
</dbReference>
<dbReference type="AlphaFoldDB" id="A0A5Q2FAN8"/>
<evidence type="ECO:0000256" key="6">
    <source>
        <dbReference type="ARBA" id="ARBA00022723"/>
    </source>
</evidence>
<name>A0A5Q2FAN8_9ACTN</name>
<feature type="domain" description="NADH:flavin oxidoreductase/NADH oxidase N-terminal" evidence="10">
    <location>
        <begin position="8"/>
        <end position="342"/>
    </location>
</feature>
<dbReference type="CDD" id="cd02803">
    <property type="entry name" value="OYE_like_FMN_family"/>
    <property type="match status" value="1"/>
</dbReference>
<keyword evidence="8" id="KW-0408">Iron</keyword>
<dbReference type="Gene3D" id="3.40.50.720">
    <property type="entry name" value="NAD(P)-binding Rossmann-like Domain"/>
    <property type="match status" value="1"/>
</dbReference>
<evidence type="ECO:0000256" key="9">
    <source>
        <dbReference type="ARBA" id="ARBA00023014"/>
    </source>
</evidence>
<dbReference type="PANTHER" id="PTHR42917">
    <property type="entry name" value="2,4-DIENOYL-COA REDUCTASE"/>
    <property type="match status" value="1"/>
</dbReference>
<keyword evidence="5" id="KW-0288">FMN</keyword>
<evidence type="ECO:0000256" key="8">
    <source>
        <dbReference type="ARBA" id="ARBA00023004"/>
    </source>
</evidence>